<feature type="transmembrane region" description="Helical" evidence="2">
    <location>
        <begin position="98"/>
        <end position="115"/>
    </location>
</feature>
<proteinExistence type="predicted"/>
<keyword evidence="4" id="KW-1185">Reference proteome</keyword>
<organism evidence="3 4">
    <name type="scientific">Streptomyces polychromogenes</name>
    <dbReference type="NCBI Taxonomy" id="67342"/>
    <lineage>
        <taxon>Bacteria</taxon>
        <taxon>Bacillati</taxon>
        <taxon>Actinomycetota</taxon>
        <taxon>Actinomycetes</taxon>
        <taxon>Kitasatosporales</taxon>
        <taxon>Streptomycetaceae</taxon>
        <taxon>Streptomyces</taxon>
    </lineage>
</organism>
<keyword evidence="2" id="KW-1133">Transmembrane helix</keyword>
<keyword evidence="2" id="KW-0472">Membrane</keyword>
<dbReference type="Proteomes" id="UP001501867">
    <property type="component" value="Unassembled WGS sequence"/>
</dbReference>
<evidence type="ECO:0000256" key="1">
    <source>
        <dbReference type="SAM" id="MobiDB-lite"/>
    </source>
</evidence>
<sequence length="127" mass="12176">MQSPSTYARSEIVAPSEGGEAPGNGEEPGEGEDPGHGENPGQGEQPGNDTEPGSGEGPAPGGAPAGQGDGGAVVPVHTPGGEGRLAETGADARGTGRLLGIAALVTAAGGGLIVGTGRHRRRSRPAA</sequence>
<evidence type="ECO:0000313" key="4">
    <source>
        <dbReference type="Proteomes" id="UP001501867"/>
    </source>
</evidence>
<evidence type="ECO:0000313" key="3">
    <source>
        <dbReference type="EMBL" id="GAA0274559.1"/>
    </source>
</evidence>
<evidence type="ECO:0008006" key="5">
    <source>
        <dbReference type="Google" id="ProtNLM"/>
    </source>
</evidence>
<evidence type="ECO:0000256" key="2">
    <source>
        <dbReference type="SAM" id="Phobius"/>
    </source>
</evidence>
<feature type="region of interest" description="Disordered" evidence="1">
    <location>
        <begin position="1"/>
        <end position="92"/>
    </location>
</feature>
<feature type="compositionally biased region" description="Gly residues" evidence="1">
    <location>
        <begin position="54"/>
        <end position="71"/>
    </location>
</feature>
<keyword evidence="2" id="KW-0812">Transmembrane</keyword>
<comment type="caution">
    <text evidence="3">The sequence shown here is derived from an EMBL/GenBank/DDBJ whole genome shotgun (WGS) entry which is preliminary data.</text>
</comment>
<name>A0ABN0V4D6_9ACTN</name>
<gene>
    <name evidence="3" type="ORF">GCM10010302_10170</name>
</gene>
<accession>A0ABN0V4D6</accession>
<reference evidence="3 4" key="1">
    <citation type="journal article" date="2019" name="Int. J. Syst. Evol. Microbiol.">
        <title>The Global Catalogue of Microorganisms (GCM) 10K type strain sequencing project: providing services to taxonomists for standard genome sequencing and annotation.</title>
        <authorList>
            <consortium name="The Broad Institute Genomics Platform"/>
            <consortium name="The Broad Institute Genome Sequencing Center for Infectious Disease"/>
            <person name="Wu L."/>
            <person name="Ma J."/>
        </authorList>
    </citation>
    <scope>NUCLEOTIDE SEQUENCE [LARGE SCALE GENOMIC DNA]</scope>
    <source>
        <strain evidence="3 4">JCM 4505</strain>
    </source>
</reference>
<dbReference type="EMBL" id="BAAABV010000009">
    <property type="protein sequence ID" value="GAA0274559.1"/>
    <property type="molecule type" value="Genomic_DNA"/>
</dbReference>
<protein>
    <recommendedName>
        <fullName evidence="5">Gram-positive cocci surface proteins LPxTG domain-containing protein</fullName>
    </recommendedName>
</protein>